<dbReference type="Pfam" id="PF07848">
    <property type="entry name" value="PaaX"/>
    <property type="match status" value="1"/>
</dbReference>
<protein>
    <recommendedName>
        <fullName evidence="6">PaaX family transcriptional regulator</fullName>
    </recommendedName>
</protein>
<dbReference type="GO" id="GO:0006351">
    <property type="term" value="P:DNA-templated transcription"/>
    <property type="evidence" value="ECO:0007669"/>
    <property type="project" value="InterPro"/>
</dbReference>
<accession>A0A934IQI5</accession>
<dbReference type="InterPro" id="IPR011965">
    <property type="entry name" value="PaaX_trns_reg"/>
</dbReference>
<dbReference type="InterPro" id="IPR013225">
    <property type="entry name" value="PaaX_C"/>
</dbReference>
<dbReference type="PIRSF" id="PIRSF020623">
    <property type="entry name" value="PaaX"/>
    <property type="match status" value="1"/>
</dbReference>
<dbReference type="PANTHER" id="PTHR30319:SF1">
    <property type="entry name" value="TRANSCRIPTIONAL REPRESSOR PAAX"/>
    <property type="match status" value="1"/>
</dbReference>
<dbReference type="Gene3D" id="1.10.10.10">
    <property type="entry name" value="Winged helix-like DNA-binding domain superfamily/Winged helix DNA-binding domain"/>
    <property type="match status" value="1"/>
</dbReference>
<sequence length="286" mass="31285">MRDAINRFSDALDTTPVRAWSLIVSIYGDCVMPRGGELWLGTLTELLAALDVEPGSTRTAMSRLARDGFLERHRVGRTSHYRLSGEALALSRRAERLIYRTTAPTPPPGWEMVVTLPPGAADRKQLARAGYAALVPGVYARPHADDAPPPPDAVIRLTATGDDAALATALYPLADIAARYHGFITATAQITPYAEDADPLQALALRIMLVHGFRRIVLRDPHLSRDARPADWPADAAYRAFATLYRRLEPLSDSWLDDNAQNAAGPLPKPDDARRFCDPTPATVDM</sequence>
<dbReference type="AlphaFoldDB" id="A0A934IQI5"/>
<dbReference type="InterPro" id="IPR036388">
    <property type="entry name" value="WH-like_DNA-bd_sf"/>
</dbReference>
<organism evidence="4 5">
    <name type="scientific">Acuticoccus mangrovi</name>
    <dbReference type="NCBI Taxonomy" id="2796142"/>
    <lineage>
        <taxon>Bacteria</taxon>
        <taxon>Pseudomonadati</taxon>
        <taxon>Pseudomonadota</taxon>
        <taxon>Alphaproteobacteria</taxon>
        <taxon>Hyphomicrobiales</taxon>
        <taxon>Amorphaceae</taxon>
        <taxon>Acuticoccus</taxon>
    </lineage>
</organism>
<dbReference type="InterPro" id="IPR012906">
    <property type="entry name" value="PaaX-like_N"/>
</dbReference>
<evidence type="ECO:0008006" key="6">
    <source>
        <dbReference type="Google" id="ProtNLM"/>
    </source>
</evidence>
<dbReference type="Proteomes" id="UP000609531">
    <property type="component" value="Unassembled WGS sequence"/>
</dbReference>
<feature type="region of interest" description="Disordered" evidence="1">
    <location>
        <begin position="259"/>
        <end position="286"/>
    </location>
</feature>
<feature type="domain" description="Transcriptional repressor PaaX-like N-terminal" evidence="2">
    <location>
        <begin position="18"/>
        <end position="86"/>
    </location>
</feature>
<gene>
    <name evidence="4" type="ORF">JCR33_10930</name>
</gene>
<evidence type="ECO:0000256" key="1">
    <source>
        <dbReference type="SAM" id="MobiDB-lite"/>
    </source>
</evidence>
<evidence type="ECO:0000313" key="4">
    <source>
        <dbReference type="EMBL" id="MBJ3776205.1"/>
    </source>
</evidence>
<dbReference type="Gene3D" id="1.20.58.1460">
    <property type="match status" value="1"/>
</dbReference>
<proteinExistence type="predicted"/>
<dbReference type="Pfam" id="PF08223">
    <property type="entry name" value="PaaX_C"/>
    <property type="match status" value="1"/>
</dbReference>
<dbReference type="PANTHER" id="PTHR30319">
    <property type="entry name" value="PHENYLACETIC ACID REGULATOR-RELATED TRANSCRIPTIONAL REPRESSOR"/>
    <property type="match status" value="1"/>
</dbReference>
<feature type="domain" description="Transcriptional repressor PaaX-like C-terminal" evidence="3">
    <location>
        <begin position="171"/>
        <end position="256"/>
    </location>
</feature>
<dbReference type="EMBL" id="JAEKJA010000007">
    <property type="protein sequence ID" value="MBJ3776205.1"/>
    <property type="molecule type" value="Genomic_DNA"/>
</dbReference>
<name>A0A934IQI5_9HYPH</name>
<evidence type="ECO:0000259" key="3">
    <source>
        <dbReference type="Pfam" id="PF08223"/>
    </source>
</evidence>
<reference evidence="4" key="1">
    <citation type="submission" date="2020-12" db="EMBL/GenBank/DDBJ databases">
        <title>Bacterial taxonomy.</title>
        <authorList>
            <person name="Pan X."/>
        </authorList>
    </citation>
    <scope>NUCLEOTIDE SEQUENCE</scope>
    <source>
        <strain evidence="4">B2012</strain>
    </source>
</reference>
<dbReference type="InterPro" id="IPR036390">
    <property type="entry name" value="WH_DNA-bd_sf"/>
</dbReference>
<dbReference type="RefSeq" id="WP_198882081.1">
    <property type="nucleotide sequence ID" value="NZ_JAEKJA010000007.1"/>
</dbReference>
<comment type="caution">
    <text evidence="4">The sequence shown here is derived from an EMBL/GenBank/DDBJ whole genome shotgun (WGS) entry which is preliminary data.</text>
</comment>
<evidence type="ECO:0000259" key="2">
    <source>
        <dbReference type="Pfam" id="PF07848"/>
    </source>
</evidence>
<dbReference type="SUPFAM" id="SSF46785">
    <property type="entry name" value="Winged helix' DNA-binding domain"/>
    <property type="match status" value="1"/>
</dbReference>
<keyword evidence="5" id="KW-1185">Reference proteome</keyword>
<evidence type="ECO:0000313" key="5">
    <source>
        <dbReference type="Proteomes" id="UP000609531"/>
    </source>
</evidence>